<gene>
    <name evidence="1" type="ORF">LCPAC304_04180</name>
</gene>
<sequence length="150" mass="17795">MSITLFYGKTFSEEELLNVLQRLDEEKFIQFRDLFDLKKEALRLHDLNQDEAADELFEQFENLEWDLDGEPLQICEESFLLVRFSRNEFIGIRNGEKPWILGVKTEIVDLRTGQCQIIERDFEHLNHIFSTYIDEESRPQKISIPGIVAR</sequence>
<protein>
    <submittedName>
        <fullName evidence="1">Uncharacterized protein</fullName>
    </submittedName>
</protein>
<accession>A0A481ZBL0</accession>
<organism evidence="1">
    <name type="scientific">Pithovirus LCPAC304</name>
    <dbReference type="NCBI Taxonomy" id="2506594"/>
    <lineage>
        <taxon>Viruses</taxon>
        <taxon>Pithoviruses</taxon>
    </lineage>
</organism>
<name>A0A481ZBL0_9VIRU</name>
<dbReference type="EMBL" id="MK500567">
    <property type="protein sequence ID" value="QBK92071.1"/>
    <property type="molecule type" value="Genomic_DNA"/>
</dbReference>
<evidence type="ECO:0000313" key="1">
    <source>
        <dbReference type="EMBL" id="QBK92071.1"/>
    </source>
</evidence>
<reference evidence="1" key="1">
    <citation type="journal article" date="2019" name="MBio">
        <title>Virus Genomes from Deep Sea Sediments Expand the Ocean Megavirome and Support Independent Origins of Viral Gigantism.</title>
        <authorList>
            <person name="Backstrom D."/>
            <person name="Yutin N."/>
            <person name="Jorgensen S.L."/>
            <person name="Dharamshi J."/>
            <person name="Homa F."/>
            <person name="Zaremba-Niedwiedzka K."/>
            <person name="Spang A."/>
            <person name="Wolf Y.I."/>
            <person name="Koonin E.V."/>
            <person name="Ettema T.J."/>
        </authorList>
    </citation>
    <scope>NUCLEOTIDE SEQUENCE</scope>
</reference>
<proteinExistence type="predicted"/>